<dbReference type="PROSITE" id="PS51783">
    <property type="entry name" value="PH_BEACH"/>
    <property type="match status" value="1"/>
</dbReference>
<dbReference type="InterPro" id="IPR050865">
    <property type="entry name" value="BEACH_Domain"/>
</dbReference>
<dbReference type="SUPFAM" id="SSF50978">
    <property type="entry name" value="WD40 repeat-like"/>
    <property type="match status" value="1"/>
</dbReference>
<sequence length="2414" mass="274523">MHSLTNIINASGGELYHVTLIRYFDMHPSGKKLKKGAPEHVQNLISQYNIQKVQLKNLKMALQEARSSISLNNILEQQYHLTELPIITVCKSCQSLLDDLSCGRPLFSSPDFTIIVFQIVGAIGIILRDQILQYYTDFGKNCLFHDDDWLIIVEPLKYLIALQDPKLAPDIVSLLPLYCDTWKDSSVIVTNNNNDYVIRSLKMFINNLITKCVDLYDIHDDSCVKYLTAIFHSWLNSHPEISLVAELLIFLNSIIKIIPLLPPSVRRDILYLASWLLCEQPKMNIAGLDLTCLTAIALCNEVDHQPCEVATKAFCAFVKHLIKINPTAFDDLDKLPVPDTFDFDKLTEVKSLQSNDVPEKLTKQVDMSRRLTTTLAKWDAFLVTLSDNLSQDPNVLNFVACTMASSCYSLIGFERFIRILINNKTNPHIVDSFLYKITNVSPAKTYTILDEISQCENLYTHVALIRELYNKGKIVQLMKSNLMTVLRARRKHEDINGLDKFVELLYNSEKTAGHSSNFGHLVFDMLIDGGHNQLIDFYAVNPLTISIFTNIINKLQLFLIKIKSDPQFIDVTATILANLTASISFLEYENCQTIVENIFPGTVTIIKNLKPQDVLDNFLDLIFHMTMKFPEFLDAFANNETRTYNVLRSVINDFQATRKTILLLISISLGFIVEDYMVIPFKDSPHVVCAQALYLALRLSVNSEFALSLIELATKLCAENQSNAYSFFMADFVSFALENINDINLTHKAIMLYRNITRSFFNAQTFNDTINAIKNVEGDIVIGQQALLEALTSMVFEVSHPPVDSFFHIDRGSISKASVELKIPVFSFATTIRIPKKRVNLLKFGELEIYISPTTIEMKTKAEINAFDYKLRPERWHHLVIIFNMKQCTTYVNKTLVFTTNFHLFEPGVYSITLADGINGDIGPTFFFSTIDPKVIFSKASKSSRPKDALAAFIPLNVNGKVITDVAPNTTAELDGSCVPYTTTLSDIIMYPGILRGFISTLKIIVSDYCKQASATPQIFNSLLSIIIHIIELPNGIQMFEKEGGIILIAGFLLLSVPNVFAPNVIMNMCTLFKKMDSKVLKQHMRQHIFECFSIILKNDLPLIKYYFHDILPPLVAFPEFKQDHYISYIYQTVACQTTDEVKDLMWGYYSLLTAKGIPDRDAEALSLIFLNTKDVHTRNKIYELLVKAFSDKSRVALNFVVQEIGILPFAQSLSSDDEDFRNQVLQLISYLCISPMVKLKFDYVSQYLNHEISNKQVQEIFKIAFNINSCDERSCMEISPLPNPEVLLLFFELFERTDKSFYNNARTKISKSLRNCPHDFDKFNDECIDFLKYCFRFFSVDDHLIEILTDFTSSALAYEKYNPVSDIVFMIYKTKSPGFLGKFLGRLLDTVTTCRRTKNQLLNVLSVAIQSLLFTPVDKETNYAYINETPDPELCNPLLNCIHYVITLDSTCSIQINSKFSIKAFTAYCLVAWEYGKDNIEVFHKSYDQISSMSSFISKNVFNESIIFFVDAQRKLISQGNLIGEILEASASQEVSSRLVEAFLRDAESKIKYYVDEFYEKYNEFLVNFSKENEYSIDSITDNKYEEFMKHESESVVLAERHCINLAKAFMKSADLSKKDEHWKVCNVFDSEFRPIFMTVNKDFDRHLKASAIRDSIPFNSENVTPEINYKRIVPYRMQSSAKTTIESIPVTYVTLLKRYRGTINLTERGFFFDGVEVSDGICTPIEPGKTPENKFVELKVDDIDFIFQRTTLHDDLGAEVFYADSKSYLFHFDNQKSRDRFLEIMKMTDTREFSFFQSIIKGIITSDQFDFFALCRNTCKGITQNIPPDELLEKIGATKAWLTRKISTFKYLMILNILSNRSFNDVSQYPVSPWILKDYDSENINLDDPQVYRDLSLPIGAMDEKRLQNLLSNMSEIPEGAHDYCLYRTHYSNPGYTISYMIRVEPFTTLHISLQAGHFDIADRLFNDIKRSWQSVLNLNSDYRELIPQLFCQPSILKNENGFNLGRKNNGERVGDVKLPNWAKSPEDFIVKHRAALESDIVGEKLGNWIDLIFGVDRCSKKKNNVFHKFTYDDFAIPLLSTEFGSLVRNHCANFGITPTQLFISSHPNRSPKSASAPSTSLLSGSKFPAPIIFFRNNYVLTNDGLFYDHSQNALQLSATTMVQTNINVCTSFSMSENYILGLHSSACEVYSFANLQKKVKTLRHPGGDVTAVAALGSLALTAGTDCTVRIFRAPAFDLSQVITIGRRPLTHLSVSAVLKTIVCIDKSHCLHLSHLVRESMKFDRQLTCEGRTSHCLETLDSGFIVATSCMKDEPKLNTIIELFDTRLVRIGSVEVKGEVIAMCDVSTFSKSMIALLLEEGKVEFVEIPTMTVVSTVSKGIIGKTILRASPDTNSVLTVIIDNQICEISPKF</sequence>
<gene>
    <name evidence="3" type="ORF">TVAG_037090</name>
</gene>
<dbReference type="VEuPathDB" id="TrichDB:TVAG_037090"/>
<dbReference type="InterPro" id="IPR023362">
    <property type="entry name" value="PH-BEACH_dom"/>
</dbReference>
<dbReference type="InterPro" id="IPR036322">
    <property type="entry name" value="WD40_repeat_dom_sf"/>
</dbReference>
<dbReference type="eggNOG" id="KOG1787">
    <property type="taxonomic scope" value="Eukaryota"/>
</dbReference>
<evidence type="ECO:0000259" key="1">
    <source>
        <dbReference type="PROSITE" id="PS50197"/>
    </source>
</evidence>
<dbReference type="Gene3D" id="2.30.29.30">
    <property type="entry name" value="Pleckstrin-homology domain (PH domain)/Phosphotyrosine-binding domain (PTB)"/>
    <property type="match status" value="1"/>
</dbReference>
<evidence type="ECO:0000313" key="4">
    <source>
        <dbReference type="Proteomes" id="UP000001542"/>
    </source>
</evidence>
<organism evidence="3 4">
    <name type="scientific">Trichomonas vaginalis (strain ATCC PRA-98 / G3)</name>
    <dbReference type="NCBI Taxonomy" id="412133"/>
    <lineage>
        <taxon>Eukaryota</taxon>
        <taxon>Metamonada</taxon>
        <taxon>Parabasalia</taxon>
        <taxon>Trichomonadida</taxon>
        <taxon>Trichomonadidae</taxon>
        <taxon>Trichomonas</taxon>
    </lineage>
</organism>
<keyword evidence="4" id="KW-1185">Reference proteome</keyword>
<evidence type="ECO:0000259" key="2">
    <source>
        <dbReference type="PROSITE" id="PS51783"/>
    </source>
</evidence>
<proteinExistence type="predicted"/>
<dbReference type="VEuPathDB" id="TrichDB:TVAGG3_0470230"/>
<evidence type="ECO:0000313" key="3">
    <source>
        <dbReference type="EMBL" id="EAX95776.1"/>
    </source>
</evidence>
<protein>
    <submittedName>
        <fullName evidence="3">Beige/BEACH domain containing protein</fullName>
    </submittedName>
</protein>
<dbReference type="SUPFAM" id="SSF81837">
    <property type="entry name" value="BEACH domain"/>
    <property type="match status" value="1"/>
</dbReference>
<dbReference type="InterPro" id="IPR015943">
    <property type="entry name" value="WD40/YVTN_repeat-like_dom_sf"/>
</dbReference>
<dbReference type="SUPFAM" id="SSF50729">
    <property type="entry name" value="PH domain-like"/>
    <property type="match status" value="1"/>
</dbReference>
<dbReference type="SMR" id="A2FH51"/>
<dbReference type="PANTHER" id="PTHR13743:SF112">
    <property type="entry name" value="BEACH DOMAIN-CONTAINING PROTEIN"/>
    <property type="match status" value="1"/>
</dbReference>
<feature type="domain" description="BEACH" evidence="1">
    <location>
        <begin position="1828"/>
        <end position="2112"/>
    </location>
</feature>
<reference evidence="3" key="2">
    <citation type="journal article" date="2007" name="Science">
        <title>Draft genome sequence of the sexually transmitted pathogen Trichomonas vaginalis.</title>
        <authorList>
            <person name="Carlton J.M."/>
            <person name="Hirt R.P."/>
            <person name="Silva J.C."/>
            <person name="Delcher A.L."/>
            <person name="Schatz M."/>
            <person name="Zhao Q."/>
            <person name="Wortman J.R."/>
            <person name="Bidwell S.L."/>
            <person name="Alsmark U.C.M."/>
            <person name="Besteiro S."/>
            <person name="Sicheritz-Ponten T."/>
            <person name="Noel C.J."/>
            <person name="Dacks J.B."/>
            <person name="Foster P.G."/>
            <person name="Simillion C."/>
            <person name="Van de Peer Y."/>
            <person name="Miranda-Saavedra D."/>
            <person name="Barton G.J."/>
            <person name="Westrop G.D."/>
            <person name="Mueller S."/>
            <person name="Dessi D."/>
            <person name="Fiori P.L."/>
            <person name="Ren Q."/>
            <person name="Paulsen I."/>
            <person name="Zhang H."/>
            <person name="Bastida-Corcuera F.D."/>
            <person name="Simoes-Barbosa A."/>
            <person name="Brown M.T."/>
            <person name="Hayes R.D."/>
            <person name="Mukherjee M."/>
            <person name="Okumura C.Y."/>
            <person name="Schneider R."/>
            <person name="Smith A.J."/>
            <person name="Vanacova S."/>
            <person name="Villalvazo M."/>
            <person name="Haas B.J."/>
            <person name="Pertea M."/>
            <person name="Feldblyum T.V."/>
            <person name="Utterback T.R."/>
            <person name="Shu C.L."/>
            <person name="Osoegawa K."/>
            <person name="de Jong P.J."/>
            <person name="Hrdy I."/>
            <person name="Horvathova L."/>
            <person name="Zubacova Z."/>
            <person name="Dolezal P."/>
            <person name="Malik S.B."/>
            <person name="Logsdon J.M. Jr."/>
            <person name="Henze K."/>
            <person name="Gupta A."/>
            <person name="Wang C.C."/>
            <person name="Dunne R.L."/>
            <person name="Upcroft J.A."/>
            <person name="Upcroft P."/>
            <person name="White O."/>
            <person name="Salzberg S.L."/>
            <person name="Tang P."/>
            <person name="Chiu C.-H."/>
            <person name="Lee Y.-S."/>
            <person name="Embley T.M."/>
            <person name="Coombs G.H."/>
            <person name="Mottram J.C."/>
            <person name="Tachezy J."/>
            <person name="Fraser-Liggett C.M."/>
            <person name="Johnson P.J."/>
        </authorList>
    </citation>
    <scope>NUCLEOTIDE SEQUENCE [LARGE SCALE GENOMIC DNA]</scope>
    <source>
        <strain evidence="3">G3</strain>
    </source>
</reference>
<dbReference type="InterPro" id="IPR036372">
    <property type="entry name" value="BEACH_dom_sf"/>
</dbReference>
<dbReference type="CDD" id="cd06071">
    <property type="entry name" value="Beach"/>
    <property type="match status" value="1"/>
</dbReference>
<dbReference type="PANTHER" id="PTHR13743">
    <property type="entry name" value="BEIGE/BEACH-RELATED"/>
    <property type="match status" value="1"/>
</dbReference>
<dbReference type="RefSeq" id="XP_001308706.1">
    <property type="nucleotide sequence ID" value="XM_001308705.1"/>
</dbReference>
<dbReference type="Pfam" id="PF02138">
    <property type="entry name" value="Beach"/>
    <property type="match status" value="1"/>
</dbReference>
<dbReference type="SMART" id="SM01026">
    <property type="entry name" value="Beach"/>
    <property type="match status" value="1"/>
</dbReference>
<dbReference type="EMBL" id="DS113789">
    <property type="protein sequence ID" value="EAX95776.1"/>
    <property type="molecule type" value="Genomic_DNA"/>
</dbReference>
<dbReference type="InterPro" id="IPR000409">
    <property type="entry name" value="BEACH_dom"/>
</dbReference>
<accession>A2FH51</accession>
<dbReference type="PROSITE" id="PS50197">
    <property type="entry name" value="BEACH"/>
    <property type="match status" value="1"/>
</dbReference>
<reference evidence="3" key="1">
    <citation type="submission" date="2006-10" db="EMBL/GenBank/DDBJ databases">
        <authorList>
            <person name="Amadeo P."/>
            <person name="Zhao Q."/>
            <person name="Wortman J."/>
            <person name="Fraser-Liggett C."/>
            <person name="Carlton J."/>
        </authorList>
    </citation>
    <scope>NUCLEOTIDE SEQUENCE</scope>
    <source>
        <strain evidence="3">G3</strain>
    </source>
</reference>
<dbReference type="Gene3D" id="1.10.1540.10">
    <property type="entry name" value="BEACH domain"/>
    <property type="match status" value="1"/>
</dbReference>
<dbReference type="KEGG" id="tva:4753539"/>
<dbReference type="OrthoDB" id="26681at2759"/>
<dbReference type="Gene3D" id="2.130.10.10">
    <property type="entry name" value="YVTN repeat-like/Quinoprotein amine dehydrogenase"/>
    <property type="match status" value="1"/>
</dbReference>
<dbReference type="InParanoid" id="A2FH51"/>
<name>A2FH51_TRIV3</name>
<feature type="domain" description="BEACH-type PH" evidence="2">
    <location>
        <begin position="1681"/>
        <end position="1788"/>
    </location>
</feature>
<dbReference type="InterPro" id="IPR011993">
    <property type="entry name" value="PH-like_dom_sf"/>
</dbReference>
<dbReference type="Proteomes" id="UP000001542">
    <property type="component" value="Unassembled WGS sequence"/>
</dbReference>